<comment type="caution">
    <text evidence="9">The sequence shown here is derived from an EMBL/GenBank/DDBJ whole genome shotgun (WGS) entry which is preliminary data.</text>
</comment>
<dbReference type="CDD" id="cd03278">
    <property type="entry name" value="ABC_SMC_barmotin"/>
    <property type="match status" value="2"/>
</dbReference>
<gene>
    <name evidence="6 9" type="primary">smc</name>
    <name evidence="9" type="ORF">ACFQ19_16485</name>
</gene>
<dbReference type="SMART" id="SM00968">
    <property type="entry name" value="SMC_hinge"/>
    <property type="match status" value="1"/>
</dbReference>
<keyword evidence="2 6" id="KW-0547">Nucleotide-binding</keyword>
<comment type="subunit">
    <text evidence="6">Homodimer.</text>
</comment>
<dbReference type="HAMAP" id="MF_01894">
    <property type="entry name" value="Smc_prok"/>
    <property type="match status" value="1"/>
</dbReference>
<sequence length="1189" mass="137671">MHLKRLESVGFKSFAERINVDFVPGVTAVVGPNGSGKSNITDAVRWVLGEQSMKSLRGSKMEDIIFQGSDSRSPLNVAEVTLVLDNKDQRVPLDYEEVSVTRRVYRSGESEFYINQQVCRLKDIVDLFIDSGLGREAFSIISQGRVEEILSSKAEERRVIFEEAAGVLKYKQRKKKAEYKLAETQENLNRVEDIVYEIEQQLSPLEEQSKKAKQYQNLQAELQEKEISVLITEMEQIHQEWQQVLAYLADNEKKQKEQSEAIHLIETDLAKEKENMQQYEAEIEQLQAGLLEVTERLEKYEGKKQLFDERSKHADENKEKLVQQLERVTSNVHVLEQQKADEQEKLTRLEKEKADTLARKKDIEKKLATRPEDVANRIEDLKAEYIELLNQQAAFRNEKQSVDRQQEQIEAKNNSQSMKFKDMLADRKELQAKQKASGERLEKHKNHLEEKNEQLKTLKQEMQTERTKYEEAQSKLYQGYQYIEKVKSKKEMLEEMKEDFQGFFQGVRQILRAREEGKLSGIEGAVIELMDVPKDYITAIETVLGGQAQNIVVETDQTAREAINWLKKTNSGRATFLPLQSIQPRFLARDGQQQISDYPGFVGVASDLVQPKAKKYEKAVQHIMGNVVIAKTLRDANDIAIKLQRRYRIVTLDGDMVHPGGSMSGGAQKKQNQSLFTREKDLQELQARLEEYQQKTEQFEKGVQKKKDYLRELDEKISSTEQETQRIQTDVQESQAEFQSFQAKLTSVNDNLAIYDMDKKQNEQSHTELTDRSEVLEKELENIHLKLQTTQKEIDDLTEEEAKLKESREKLQDTLNEVKVALAEREERYKNQQANTKALETQLERALQEKKEAEEELETIAAINNQEETEEEMEENIAQAKNSKKEITESIEKLREKRKSGSEQQQALEEKLKKAQEQYQTTNEQYQKQEVKSNRLDVELDSHLQQLEKEYMMTYEMAKRDYSKVENTEEAKAVVTRLKNQINQLGTINLGAIEEYERISERYQFLKEQRDDLVEGKRTLYTVIEEMDTEMKERFDTTFSKIKEEFSHVFQHLFGGGHAELKLTEPDNLLETGVDIIAQPPGKKLQHLSLLSGGERALTAIALLFSILRVRPVPFCILDEVEAALDEANVVRFAKYVKQFSKDTQFIVITHRKGTMEEADVLYGVTMQESGVSRLVSVRLEDTKELMQS</sequence>
<feature type="coiled-coil region" evidence="6">
    <location>
        <begin position="675"/>
        <end position="932"/>
    </location>
</feature>
<feature type="coiled-coil region" evidence="6">
    <location>
        <begin position="167"/>
        <end position="398"/>
    </location>
</feature>
<evidence type="ECO:0000256" key="7">
    <source>
        <dbReference type="SAM" id="MobiDB-lite"/>
    </source>
</evidence>
<dbReference type="InterPro" id="IPR036277">
    <property type="entry name" value="SMC_hinge_sf"/>
</dbReference>
<feature type="compositionally biased region" description="Basic and acidic residues" evidence="7">
    <location>
        <begin position="398"/>
        <end position="410"/>
    </location>
</feature>
<dbReference type="InterPro" id="IPR011890">
    <property type="entry name" value="SMC_prok"/>
</dbReference>
<keyword evidence="1 6" id="KW-0963">Cytoplasm</keyword>
<proteinExistence type="inferred from homology"/>
<keyword evidence="4 6" id="KW-0175">Coiled coil</keyword>
<dbReference type="EMBL" id="JBHTKK010000024">
    <property type="protein sequence ID" value="MFD1067607.1"/>
    <property type="molecule type" value="Genomic_DNA"/>
</dbReference>
<evidence type="ECO:0000256" key="2">
    <source>
        <dbReference type="ARBA" id="ARBA00022741"/>
    </source>
</evidence>
<comment type="subcellular location">
    <subcellularLocation>
        <location evidence="6">Cytoplasm</location>
    </subcellularLocation>
</comment>
<protein>
    <recommendedName>
        <fullName evidence="6">Chromosome partition protein Smc</fullName>
    </recommendedName>
</protein>
<feature type="region of interest" description="Disordered" evidence="7">
    <location>
        <begin position="432"/>
        <end position="458"/>
    </location>
</feature>
<dbReference type="SUPFAM" id="SSF75553">
    <property type="entry name" value="Smc hinge domain"/>
    <property type="match status" value="1"/>
</dbReference>
<organism evidence="9 10">
    <name type="scientific">Oceanobacillus locisalsi</name>
    <dbReference type="NCBI Taxonomy" id="546107"/>
    <lineage>
        <taxon>Bacteria</taxon>
        <taxon>Bacillati</taxon>
        <taxon>Bacillota</taxon>
        <taxon>Bacilli</taxon>
        <taxon>Bacillales</taxon>
        <taxon>Bacillaceae</taxon>
        <taxon>Oceanobacillus</taxon>
    </lineage>
</organism>
<accession>A0ABW3NIN7</accession>
<dbReference type="NCBIfam" id="TIGR02168">
    <property type="entry name" value="SMC_prok_B"/>
    <property type="match status" value="1"/>
</dbReference>
<dbReference type="SUPFAM" id="SSF57997">
    <property type="entry name" value="Tropomyosin"/>
    <property type="match status" value="1"/>
</dbReference>
<dbReference type="InterPro" id="IPR003395">
    <property type="entry name" value="RecF/RecN/SMC_N"/>
</dbReference>
<dbReference type="Gene3D" id="3.30.70.1620">
    <property type="match status" value="1"/>
</dbReference>
<evidence type="ECO:0000256" key="6">
    <source>
        <dbReference type="HAMAP-Rule" id="MF_01894"/>
    </source>
</evidence>
<keyword evidence="3 6" id="KW-0067">ATP-binding</keyword>
<dbReference type="Pfam" id="PF06470">
    <property type="entry name" value="SMC_hinge"/>
    <property type="match status" value="1"/>
</dbReference>
<dbReference type="PIRSF" id="PIRSF005719">
    <property type="entry name" value="SMC"/>
    <property type="match status" value="1"/>
</dbReference>
<dbReference type="InterPro" id="IPR024704">
    <property type="entry name" value="SMC"/>
</dbReference>
<evidence type="ECO:0000256" key="1">
    <source>
        <dbReference type="ARBA" id="ARBA00022490"/>
    </source>
</evidence>
<evidence type="ECO:0000259" key="8">
    <source>
        <dbReference type="SMART" id="SM00968"/>
    </source>
</evidence>
<dbReference type="InterPro" id="IPR010935">
    <property type="entry name" value="SMC_hinge"/>
</dbReference>
<dbReference type="Proteomes" id="UP001597041">
    <property type="component" value="Unassembled WGS sequence"/>
</dbReference>
<evidence type="ECO:0000313" key="9">
    <source>
        <dbReference type="EMBL" id="MFD1067607.1"/>
    </source>
</evidence>
<keyword evidence="5 6" id="KW-0238">DNA-binding</keyword>
<feature type="binding site" evidence="6">
    <location>
        <begin position="32"/>
        <end position="39"/>
    </location>
    <ligand>
        <name>ATP</name>
        <dbReference type="ChEBI" id="CHEBI:30616"/>
    </ligand>
</feature>
<dbReference type="InterPro" id="IPR027417">
    <property type="entry name" value="P-loop_NTPase"/>
</dbReference>
<dbReference type="RefSeq" id="WP_379593738.1">
    <property type="nucleotide sequence ID" value="NZ_JBHTKK010000024.1"/>
</dbReference>
<feature type="domain" description="SMC hinge" evidence="8">
    <location>
        <begin position="520"/>
        <end position="640"/>
    </location>
</feature>
<evidence type="ECO:0000256" key="3">
    <source>
        <dbReference type="ARBA" id="ARBA00022840"/>
    </source>
</evidence>
<reference evidence="10" key="1">
    <citation type="journal article" date="2019" name="Int. J. Syst. Evol. Microbiol.">
        <title>The Global Catalogue of Microorganisms (GCM) 10K type strain sequencing project: providing services to taxonomists for standard genome sequencing and annotation.</title>
        <authorList>
            <consortium name="The Broad Institute Genomics Platform"/>
            <consortium name="The Broad Institute Genome Sequencing Center for Infectious Disease"/>
            <person name="Wu L."/>
            <person name="Ma J."/>
        </authorList>
    </citation>
    <scope>NUCLEOTIDE SEQUENCE [LARGE SCALE GENOMIC DNA]</scope>
    <source>
        <strain evidence="10">CCUG 56608</strain>
    </source>
</reference>
<name>A0ABW3NIN7_9BACI</name>
<evidence type="ECO:0000313" key="10">
    <source>
        <dbReference type="Proteomes" id="UP001597041"/>
    </source>
</evidence>
<comment type="similarity">
    <text evidence="6">Belongs to the SMC family.</text>
</comment>
<dbReference type="SUPFAM" id="SSF52540">
    <property type="entry name" value="P-loop containing nucleoside triphosphate hydrolases"/>
    <property type="match status" value="1"/>
</dbReference>
<dbReference type="Pfam" id="PF02463">
    <property type="entry name" value="SMC_N"/>
    <property type="match status" value="2"/>
</dbReference>
<comment type="domain">
    <text evidence="6">Contains large globular domains required for ATP hydrolysis at each terminus and a third globular domain forming a flexible hinge near the middle of the molecule. These domains are separated by coiled-coil structures.</text>
</comment>
<evidence type="ECO:0000256" key="4">
    <source>
        <dbReference type="ARBA" id="ARBA00023054"/>
    </source>
</evidence>
<dbReference type="PANTHER" id="PTHR43977">
    <property type="entry name" value="STRUCTURAL MAINTENANCE OF CHROMOSOMES PROTEIN 3"/>
    <property type="match status" value="1"/>
</dbReference>
<dbReference type="Gene3D" id="1.20.1060.20">
    <property type="match status" value="1"/>
</dbReference>
<feature type="region of interest" description="Disordered" evidence="7">
    <location>
        <begin position="398"/>
        <end position="419"/>
    </location>
</feature>
<keyword evidence="10" id="KW-1185">Reference proteome</keyword>
<dbReference type="Gene3D" id="3.40.50.300">
    <property type="entry name" value="P-loop containing nucleotide triphosphate hydrolases"/>
    <property type="match status" value="2"/>
</dbReference>
<comment type="function">
    <text evidence="6">Required for chromosome condensation and partitioning.</text>
</comment>
<evidence type="ECO:0000256" key="5">
    <source>
        <dbReference type="ARBA" id="ARBA00023125"/>
    </source>
</evidence>